<keyword evidence="2" id="KW-1185">Reference proteome</keyword>
<reference evidence="1" key="1">
    <citation type="journal article" date="2022" name="Syst. Appl. Microbiol.">
        <title>Natronocalculus amylovorans gen. nov., sp. nov., and Natranaeroarchaeum aerophilus sp. nov., dominant culturable amylolytic natronoarchaea from hypersaline soda lakes in southwestern Siberia.</title>
        <authorList>
            <person name="Sorokin D.Y."/>
            <person name="Elcheninov A.G."/>
            <person name="Khizhniak T.V."/>
            <person name="Koenen M."/>
            <person name="Bale N.J."/>
            <person name="Damste J.S.S."/>
            <person name="Kublanov I.V."/>
        </authorList>
    </citation>
    <scope>NUCLEOTIDE SEQUENCE</scope>
    <source>
        <strain evidence="1">AArc-St2</strain>
    </source>
</reference>
<evidence type="ECO:0000313" key="2">
    <source>
        <dbReference type="Proteomes" id="UP001203207"/>
    </source>
</evidence>
<comment type="caution">
    <text evidence="1">The sequence shown here is derived from an EMBL/GenBank/DDBJ whole genome shotgun (WGS) entry which is preliminary data.</text>
</comment>
<gene>
    <name evidence="1" type="ORF">AArcSt2_08445</name>
</gene>
<accession>A0AAE3K8X7</accession>
<name>A0AAE3K8X7_9EURY</name>
<sequence length="161" mass="19321">MGRTDDLNEERMRLLGRHLAELSVIKTVQYFPSGKEDRVVSTLQPNYYPNIVETATLDVRLRLNGEFNMQYYEEWDDERWSCRWDRHPNSHNTDDHYHIPPQPQEERAVDANYPTDPNDVLRLVLQTIETRINEIWSGTDWVYPSEYEFQYEYGSDYLVEI</sequence>
<evidence type="ECO:0000313" key="1">
    <source>
        <dbReference type="EMBL" id="MCL9816970.1"/>
    </source>
</evidence>
<dbReference type="EMBL" id="JAKRVX010000003">
    <property type="protein sequence ID" value="MCL9816970.1"/>
    <property type="molecule type" value="Genomic_DNA"/>
</dbReference>
<dbReference type="Pfam" id="PF20126">
    <property type="entry name" value="TumE"/>
    <property type="match status" value="1"/>
</dbReference>
<dbReference type="InterPro" id="IPR045397">
    <property type="entry name" value="TumE-like"/>
</dbReference>
<organism evidence="1 2">
    <name type="scientific">Natronocalculus amylovorans</name>
    <dbReference type="NCBI Taxonomy" id="2917812"/>
    <lineage>
        <taxon>Archaea</taxon>
        <taxon>Methanobacteriati</taxon>
        <taxon>Methanobacteriota</taxon>
        <taxon>Stenosarchaea group</taxon>
        <taxon>Halobacteria</taxon>
        <taxon>Halobacteriales</taxon>
        <taxon>Haloferacaceae</taxon>
        <taxon>Natronocalculus</taxon>
    </lineage>
</organism>
<reference evidence="1" key="2">
    <citation type="submission" date="2022-02" db="EMBL/GenBank/DDBJ databases">
        <authorList>
            <person name="Elcheninov A.G."/>
            <person name="Sorokin D.Y."/>
            <person name="Kublanov I.V."/>
        </authorList>
    </citation>
    <scope>NUCLEOTIDE SEQUENCE</scope>
    <source>
        <strain evidence="1">AArc-St2</strain>
    </source>
</reference>
<dbReference type="AlphaFoldDB" id="A0AAE3K8X7"/>
<dbReference type="Proteomes" id="UP001203207">
    <property type="component" value="Unassembled WGS sequence"/>
</dbReference>
<protein>
    <submittedName>
        <fullName evidence="1">Uncharacterized protein</fullName>
    </submittedName>
</protein>
<proteinExistence type="predicted"/>
<dbReference type="RefSeq" id="WP_250583906.1">
    <property type="nucleotide sequence ID" value="NZ_JAKRVX010000003.1"/>
</dbReference>